<dbReference type="RefSeq" id="WP_005011369.1">
    <property type="nucleotide sequence ID" value="NZ_HG422173.1"/>
</dbReference>
<comment type="caution">
    <text evidence="3">The sequence shown here is derived from an EMBL/GenBank/DDBJ whole genome shotgun (WGS) entry which is preliminary data.</text>
</comment>
<dbReference type="CDD" id="cd03789">
    <property type="entry name" value="GT9_LPS_heptosyltransferase"/>
    <property type="match status" value="1"/>
</dbReference>
<evidence type="ECO:0000313" key="4">
    <source>
        <dbReference type="Proteomes" id="UP000011704"/>
    </source>
</evidence>
<sequence length="318" mass="35313">MHRLSGKKIVVVRTGALGDVLMTLPLLQAVHSVQPECLHVVVEARQKALMEGFDCIDRAFAADDLQWWRVYGDDTDSLPLRFLSDYDCVVALIQDHGGTVADRLRQRLPGEVIFRPPFPHRPDKHVSGYYLETLLGLPSPFSWPPGWKAPDEEVREAKRVLACLSSSPRICVLQPGSGGVSKNWPLKRFREQADWLNSQGMLPVFLLGPAEVAISETVHAFCRERRFPVWENLSLTRCAALLCQSEGFLGNDAGVTHLAAALGLPTLAVFVKTEPKMWRPLGAHTGVVDIRKTSEADQDGAGEVSRELGRLLSIRTRH</sequence>
<gene>
    <name evidence="3" type="ORF">NITGR_910016</name>
</gene>
<evidence type="ECO:0000256" key="2">
    <source>
        <dbReference type="ARBA" id="ARBA00022679"/>
    </source>
</evidence>
<dbReference type="GO" id="GO:0009244">
    <property type="term" value="P:lipopolysaccharide core region biosynthetic process"/>
    <property type="evidence" value="ECO:0007669"/>
    <property type="project" value="TreeGrafter"/>
</dbReference>
<organism evidence="3 4">
    <name type="scientific">Nitrospina gracilis (strain 3/211)</name>
    <dbReference type="NCBI Taxonomy" id="1266370"/>
    <lineage>
        <taxon>Bacteria</taxon>
        <taxon>Pseudomonadati</taxon>
        <taxon>Nitrospinota/Tectimicrobiota group</taxon>
        <taxon>Nitrospinota</taxon>
        <taxon>Nitrospinia</taxon>
        <taxon>Nitrospinales</taxon>
        <taxon>Nitrospinaceae</taxon>
        <taxon>Nitrospina</taxon>
    </lineage>
</organism>
<evidence type="ECO:0008006" key="5">
    <source>
        <dbReference type="Google" id="ProtNLM"/>
    </source>
</evidence>
<dbReference type="SUPFAM" id="SSF53756">
    <property type="entry name" value="UDP-Glycosyltransferase/glycogen phosphorylase"/>
    <property type="match status" value="1"/>
</dbReference>
<dbReference type="Gene3D" id="3.40.50.2000">
    <property type="entry name" value="Glycogen Phosphorylase B"/>
    <property type="match status" value="2"/>
</dbReference>
<dbReference type="EMBL" id="CAQJ01000101">
    <property type="protein sequence ID" value="CCQ91967.1"/>
    <property type="molecule type" value="Genomic_DNA"/>
</dbReference>
<dbReference type="InterPro" id="IPR051199">
    <property type="entry name" value="LPS_LOS_Heptosyltrfase"/>
</dbReference>
<dbReference type="HOGENOM" id="CLU_038371_4_0_0"/>
<dbReference type="InParanoid" id="M1Z2I7"/>
<keyword evidence="4" id="KW-1185">Reference proteome</keyword>
<dbReference type="OrthoDB" id="9795016at2"/>
<keyword evidence="1" id="KW-0328">Glycosyltransferase</keyword>
<reference evidence="3 4" key="1">
    <citation type="journal article" date="2013" name="Front. Microbiol.">
        <title>The genome of Nitrospina gracilis illuminates the metabolism and evolution of the major marine nitrite oxidizer.</title>
        <authorList>
            <person name="Luecker S."/>
            <person name="Nowka B."/>
            <person name="Rattei T."/>
            <person name="Spieck E."/>
            <person name="and Daims H."/>
        </authorList>
    </citation>
    <scope>NUCLEOTIDE SEQUENCE [LARGE SCALE GENOMIC DNA]</scope>
    <source>
        <strain evidence="3 4">3/211</strain>
    </source>
</reference>
<dbReference type="STRING" id="1266370.NITGR_910016"/>
<proteinExistence type="predicted"/>
<dbReference type="InterPro" id="IPR002201">
    <property type="entry name" value="Glyco_trans_9"/>
</dbReference>
<dbReference type="Pfam" id="PF01075">
    <property type="entry name" value="Glyco_transf_9"/>
    <property type="match status" value="1"/>
</dbReference>
<accession>M1Z2I7</accession>
<evidence type="ECO:0000313" key="3">
    <source>
        <dbReference type="EMBL" id="CCQ91967.1"/>
    </source>
</evidence>
<dbReference type="Proteomes" id="UP000011704">
    <property type="component" value="Unassembled WGS sequence"/>
</dbReference>
<dbReference type="PANTHER" id="PTHR30160">
    <property type="entry name" value="TETRAACYLDISACCHARIDE 4'-KINASE-RELATED"/>
    <property type="match status" value="1"/>
</dbReference>
<dbReference type="AlphaFoldDB" id="M1Z2I7"/>
<name>M1Z2I7_NITG3</name>
<evidence type="ECO:0000256" key="1">
    <source>
        <dbReference type="ARBA" id="ARBA00022676"/>
    </source>
</evidence>
<keyword evidence="2" id="KW-0808">Transferase</keyword>
<dbReference type="GO" id="GO:0008713">
    <property type="term" value="F:ADP-heptose-lipopolysaccharide heptosyltransferase activity"/>
    <property type="evidence" value="ECO:0007669"/>
    <property type="project" value="TreeGrafter"/>
</dbReference>
<protein>
    <recommendedName>
        <fullName evidence="5">Glycosyl transferase, family 9</fullName>
    </recommendedName>
</protein>
<dbReference type="GO" id="GO:0005829">
    <property type="term" value="C:cytosol"/>
    <property type="evidence" value="ECO:0007669"/>
    <property type="project" value="TreeGrafter"/>
</dbReference>